<dbReference type="SUPFAM" id="SSF53474">
    <property type="entry name" value="alpha/beta-Hydrolases"/>
    <property type="match status" value="1"/>
</dbReference>
<dbReference type="InterPro" id="IPR029058">
    <property type="entry name" value="AB_hydrolase_fold"/>
</dbReference>
<dbReference type="PANTHER" id="PTHR43798">
    <property type="entry name" value="MONOACYLGLYCEROL LIPASE"/>
    <property type="match status" value="1"/>
</dbReference>
<feature type="domain" description="AB hydrolase-1" evidence="1">
    <location>
        <begin position="19"/>
        <end position="126"/>
    </location>
</feature>
<dbReference type="Proteomes" id="UP000193224">
    <property type="component" value="Unassembled WGS sequence"/>
</dbReference>
<reference evidence="2 3" key="1">
    <citation type="submission" date="2017-03" db="EMBL/GenBank/DDBJ databases">
        <authorList>
            <person name="Afonso C.L."/>
            <person name="Miller P.J."/>
            <person name="Scott M.A."/>
            <person name="Spackman E."/>
            <person name="Goraichik I."/>
            <person name="Dimitrov K.M."/>
            <person name="Suarez D.L."/>
            <person name="Swayne D.E."/>
        </authorList>
    </citation>
    <scope>NUCLEOTIDE SEQUENCE [LARGE SCALE GENOMIC DNA]</scope>
    <source>
        <strain evidence="2 3">CECT 7745</strain>
    </source>
</reference>
<accession>A0A1X7BRL1</accession>
<dbReference type="RefSeq" id="WP_085800172.1">
    <property type="nucleotide sequence ID" value="NZ_FWXB01000006.1"/>
</dbReference>
<keyword evidence="3" id="KW-1185">Reference proteome</keyword>
<name>A0A1X7BRL1_9RHOB</name>
<dbReference type="EMBL" id="FWXB01000006">
    <property type="protein sequence ID" value="SMC12223.1"/>
    <property type="molecule type" value="Genomic_DNA"/>
</dbReference>
<evidence type="ECO:0000313" key="2">
    <source>
        <dbReference type="EMBL" id="SMC12223.1"/>
    </source>
</evidence>
<dbReference type="GO" id="GO:0047570">
    <property type="term" value="F:3-oxoadipate enol-lactonase activity"/>
    <property type="evidence" value="ECO:0007669"/>
    <property type="project" value="UniProtKB-EC"/>
</dbReference>
<evidence type="ECO:0000313" key="3">
    <source>
        <dbReference type="Proteomes" id="UP000193224"/>
    </source>
</evidence>
<protein>
    <submittedName>
        <fullName evidence="2">3-oxoadipate enol-lactonase 2</fullName>
        <ecNumber evidence="2">3.1.1.24</ecNumber>
    </submittedName>
</protein>
<proteinExistence type="predicted"/>
<dbReference type="Gene3D" id="3.40.50.1820">
    <property type="entry name" value="alpha/beta hydrolase"/>
    <property type="match status" value="1"/>
</dbReference>
<dbReference type="OrthoDB" id="9785847at2"/>
<dbReference type="AlphaFoldDB" id="A0A1X7BRL1"/>
<evidence type="ECO:0000259" key="1">
    <source>
        <dbReference type="Pfam" id="PF00561"/>
    </source>
</evidence>
<dbReference type="EC" id="3.1.1.24" evidence="2"/>
<keyword evidence="2" id="KW-0378">Hydrolase</keyword>
<dbReference type="InterPro" id="IPR000073">
    <property type="entry name" value="AB_hydrolase_1"/>
</dbReference>
<organism evidence="2 3">
    <name type="scientific">Roseovarius aestuarii</name>
    <dbReference type="NCBI Taxonomy" id="475083"/>
    <lineage>
        <taxon>Bacteria</taxon>
        <taxon>Pseudomonadati</taxon>
        <taxon>Pseudomonadota</taxon>
        <taxon>Alphaproteobacteria</taxon>
        <taxon>Rhodobacterales</taxon>
        <taxon>Roseobacteraceae</taxon>
        <taxon>Roseovarius</taxon>
    </lineage>
</organism>
<dbReference type="Pfam" id="PF00561">
    <property type="entry name" value="Abhydrolase_1"/>
    <property type="match status" value="1"/>
</dbReference>
<dbReference type="PRINTS" id="PR00111">
    <property type="entry name" value="ABHYDROLASE"/>
</dbReference>
<dbReference type="InterPro" id="IPR050266">
    <property type="entry name" value="AB_hydrolase_sf"/>
</dbReference>
<sequence>MPVSRAGTAYDLTGPEGAPVVAMIHGLGLTRAATYREMIPLLATHFRVLSYDLCGHGETALPTETPSLTVLSEQLIALMDELGIEQAALVGFSLGGMINRRVAMDHPDRVSALCILNSPHERGEDQQKLVEERARDTSAGGPGATIDATLERWFTEDFRREHPEVLQEVREVVMANHHENYALHRFVLAAGVVELIRPQPPITHPTLVMTCEKDSGQPPAMSHAIGSEIADSGVIILPGLQHMGLVERPDLFAGPVKEFLSRVLPG</sequence>
<gene>
    <name evidence="2" type="primary">catD_2</name>
    <name evidence="2" type="ORF">ROA7745_02046</name>
</gene>